<dbReference type="SUPFAM" id="SSF46955">
    <property type="entry name" value="Putative DNA-binding domain"/>
    <property type="match status" value="1"/>
</dbReference>
<organism evidence="4 5">
    <name type="scientific">Enterococcus saigonensis</name>
    <dbReference type="NCBI Taxonomy" id="1805431"/>
    <lineage>
        <taxon>Bacteria</taxon>
        <taxon>Bacillati</taxon>
        <taxon>Bacillota</taxon>
        <taxon>Bacilli</taxon>
        <taxon>Lactobacillales</taxon>
        <taxon>Enterococcaceae</taxon>
        <taxon>Enterococcus</taxon>
    </lineage>
</organism>
<accession>A0A679IKX5</accession>
<dbReference type="GO" id="GO:0003700">
    <property type="term" value="F:DNA-binding transcription factor activity"/>
    <property type="evidence" value="ECO:0007669"/>
    <property type="project" value="InterPro"/>
</dbReference>
<dbReference type="EMBL" id="AP022822">
    <property type="protein sequence ID" value="BCA85916.1"/>
    <property type="molecule type" value="Genomic_DNA"/>
</dbReference>
<sequence length="141" mass="17212">MEYRIGEFSKLTGFSEHTLRFYEKKGLVSPRRNESNLRLYSEDDVIWMEFFSHMKNTGMSIEDLVRYTRLRKEHVEGNLQELMTILVEHRKKVFEQYKMYENNLQLLDKKIAIYQEQLERKHGKDLFDSYYEKVTHNKMSD</sequence>
<proteinExistence type="predicted"/>
<evidence type="ECO:0000256" key="2">
    <source>
        <dbReference type="SAM" id="Coils"/>
    </source>
</evidence>
<dbReference type="Pfam" id="PF13411">
    <property type="entry name" value="MerR_1"/>
    <property type="match status" value="1"/>
</dbReference>
<dbReference type="SMART" id="SM00422">
    <property type="entry name" value="HTH_MERR"/>
    <property type="match status" value="1"/>
</dbReference>
<keyword evidence="2" id="KW-0175">Coiled coil</keyword>
<feature type="coiled-coil region" evidence="2">
    <location>
        <begin position="90"/>
        <end position="117"/>
    </location>
</feature>
<keyword evidence="5" id="KW-1185">Reference proteome</keyword>
<evidence type="ECO:0000313" key="4">
    <source>
        <dbReference type="EMBL" id="BCA85916.1"/>
    </source>
</evidence>
<protein>
    <submittedName>
        <fullName evidence="4">MerR family transcriptional regulator</fullName>
    </submittedName>
</protein>
<dbReference type="PANTHER" id="PTHR30204">
    <property type="entry name" value="REDOX-CYCLING DRUG-SENSING TRANSCRIPTIONAL ACTIVATOR SOXR"/>
    <property type="match status" value="1"/>
</dbReference>
<keyword evidence="1" id="KW-0238">DNA-binding</keyword>
<dbReference type="AlphaFoldDB" id="A0A679IKX5"/>
<evidence type="ECO:0000259" key="3">
    <source>
        <dbReference type="PROSITE" id="PS50937"/>
    </source>
</evidence>
<dbReference type="Gene3D" id="1.10.1660.10">
    <property type="match status" value="1"/>
</dbReference>
<dbReference type="PRINTS" id="PR00040">
    <property type="entry name" value="HTHMERR"/>
</dbReference>
<evidence type="ECO:0000256" key="1">
    <source>
        <dbReference type="ARBA" id="ARBA00023125"/>
    </source>
</evidence>
<dbReference type="PANTHER" id="PTHR30204:SF98">
    <property type="entry name" value="HTH-TYPE TRANSCRIPTIONAL REGULATOR ADHR"/>
    <property type="match status" value="1"/>
</dbReference>
<dbReference type="InterPro" id="IPR000551">
    <property type="entry name" value="MerR-type_HTH_dom"/>
</dbReference>
<evidence type="ECO:0000313" key="5">
    <source>
        <dbReference type="Proteomes" id="UP000502998"/>
    </source>
</evidence>
<name>A0A679IKX5_9ENTE</name>
<dbReference type="InterPro" id="IPR009061">
    <property type="entry name" value="DNA-bd_dom_put_sf"/>
</dbReference>
<reference evidence="4 5" key="1">
    <citation type="submission" date="2020-02" db="EMBL/GenBank/DDBJ databases">
        <title>Characterization of vanA genotype vancomycin-resistant Enterococcus saigonensis VE80.</title>
        <authorList>
            <person name="Harada T."/>
            <person name="Motooka D."/>
            <person name="Nakamura S."/>
            <person name="Yamamoto Y."/>
            <person name="Kawahara R."/>
            <person name="Kawatsu K."/>
        </authorList>
    </citation>
    <scope>NUCLEOTIDE SEQUENCE [LARGE SCALE GENOMIC DNA]</scope>
    <source>
        <strain evidence="4 5">VE80</strain>
    </source>
</reference>
<dbReference type="RefSeq" id="WP_173103132.1">
    <property type="nucleotide sequence ID" value="NZ_AP022822.1"/>
</dbReference>
<dbReference type="KEGG" id="esg:EsVE80_14390"/>
<dbReference type="InterPro" id="IPR047057">
    <property type="entry name" value="MerR_fam"/>
</dbReference>
<dbReference type="GO" id="GO:0003677">
    <property type="term" value="F:DNA binding"/>
    <property type="evidence" value="ECO:0007669"/>
    <property type="project" value="UniProtKB-KW"/>
</dbReference>
<dbReference type="PROSITE" id="PS50937">
    <property type="entry name" value="HTH_MERR_2"/>
    <property type="match status" value="1"/>
</dbReference>
<feature type="domain" description="HTH merR-type" evidence="3">
    <location>
        <begin position="1"/>
        <end position="70"/>
    </location>
</feature>
<dbReference type="Proteomes" id="UP000502998">
    <property type="component" value="Chromosome"/>
</dbReference>
<gene>
    <name evidence="4" type="ORF">EsVE80_14390</name>
</gene>
<dbReference type="CDD" id="cd01109">
    <property type="entry name" value="HTH_YyaN"/>
    <property type="match status" value="1"/>
</dbReference>